<keyword evidence="4" id="KW-0964">Secreted</keyword>
<keyword evidence="5" id="KW-0433">Leucine-rich repeat</keyword>
<dbReference type="GO" id="GO:0005524">
    <property type="term" value="F:ATP binding"/>
    <property type="evidence" value="ECO:0007669"/>
    <property type="project" value="InterPro"/>
</dbReference>
<keyword evidence="8" id="KW-0677">Repeat</keyword>
<evidence type="ECO:0000256" key="13">
    <source>
        <dbReference type="ARBA" id="ARBA00038043"/>
    </source>
</evidence>
<keyword evidence="10 15" id="KW-1133">Transmembrane helix</keyword>
<evidence type="ECO:0000256" key="9">
    <source>
        <dbReference type="ARBA" id="ARBA00022821"/>
    </source>
</evidence>
<keyword evidence="12" id="KW-1015">Disulfide bond</keyword>
<dbReference type="Pfam" id="PF00069">
    <property type="entry name" value="Pkinase"/>
    <property type="match status" value="1"/>
</dbReference>
<keyword evidence="9" id="KW-0611">Plant defense</keyword>
<evidence type="ECO:0000256" key="8">
    <source>
        <dbReference type="ARBA" id="ARBA00022737"/>
    </source>
</evidence>
<dbReference type="Pfam" id="PF00560">
    <property type="entry name" value="LRR_1"/>
    <property type="match status" value="2"/>
</dbReference>
<evidence type="ECO:0000256" key="4">
    <source>
        <dbReference type="ARBA" id="ARBA00022525"/>
    </source>
</evidence>
<evidence type="ECO:0000256" key="16">
    <source>
        <dbReference type="SAM" id="SignalP"/>
    </source>
</evidence>
<dbReference type="EMBL" id="CM003606">
    <property type="protein sequence ID" value="KYP68357.1"/>
    <property type="molecule type" value="Genomic_DNA"/>
</dbReference>
<dbReference type="PANTHER" id="PTHR48007">
    <property type="entry name" value="LEUCINE-RICH REPEAT RECEPTOR-LIKE PROTEIN KINASE PXC1"/>
    <property type="match status" value="1"/>
</dbReference>
<keyword evidence="11 15" id="KW-0472">Membrane</keyword>
<evidence type="ECO:0000256" key="3">
    <source>
        <dbReference type="ARBA" id="ARBA00022512"/>
    </source>
</evidence>
<comment type="similarity">
    <text evidence="13">Belongs to the polygalacturonase-inhibiting protein family.</text>
</comment>
<dbReference type="FunFam" id="3.80.10.10:FF:000400">
    <property type="entry name" value="Nuclear pore complex protein NUP107"/>
    <property type="match status" value="1"/>
</dbReference>
<evidence type="ECO:0000256" key="10">
    <source>
        <dbReference type="ARBA" id="ARBA00022989"/>
    </source>
</evidence>
<evidence type="ECO:0000256" key="11">
    <source>
        <dbReference type="ARBA" id="ARBA00023136"/>
    </source>
</evidence>
<dbReference type="OMA" id="WQGVREC"/>
<dbReference type="Proteomes" id="UP000075243">
    <property type="component" value="Chromosome 4"/>
</dbReference>
<comment type="subcellular location">
    <subcellularLocation>
        <location evidence="1">Membrane</location>
        <topology evidence="1">Peripheral membrane protein</topology>
    </subcellularLocation>
    <subcellularLocation>
        <location evidence="2">Secreted</location>
        <location evidence="2">Cell wall</location>
    </subcellularLocation>
</comment>
<evidence type="ECO:0000256" key="5">
    <source>
        <dbReference type="ARBA" id="ARBA00022614"/>
    </source>
</evidence>
<evidence type="ECO:0000259" key="17">
    <source>
        <dbReference type="PROSITE" id="PS50011"/>
    </source>
</evidence>
<evidence type="ECO:0000313" key="18">
    <source>
        <dbReference type="EMBL" id="KYP68357.1"/>
    </source>
</evidence>
<dbReference type="GO" id="GO:0006952">
    <property type="term" value="P:defense response"/>
    <property type="evidence" value="ECO:0007669"/>
    <property type="project" value="UniProtKB-KW"/>
</dbReference>
<evidence type="ECO:0000256" key="1">
    <source>
        <dbReference type="ARBA" id="ARBA00004170"/>
    </source>
</evidence>
<dbReference type="InterPro" id="IPR001611">
    <property type="entry name" value="Leu-rich_rpt"/>
</dbReference>
<dbReference type="SUPFAM" id="SSF56112">
    <property type="entry name" value="Protein kinase-like (PK-like)"/>
    <property type="match status" value="1"/>
</dbReference>
<dbReference type="InterPro" id="IPR032675">
    <property type="entry name" value="LRR_dom_sf"/>
</dbReference>
<evidence type="ECO:0000256" key="2">
    <source>
        <dbReference type="ARBA" id="ARBA00004191"/>
    </source>
</evidence>
<dbReference type="PROSITE" id="PS50011">
    <property type="entry name" value="PROTEIN_KINASE_DOM"/>
    <property type="match status" value="1"/>
</dbReference>
<keyword evidence="18" id="KW-0808">Transferase</keyword>
<keyword evidence="6 15" id="KW-0812">Transmembrane</keyword>
<feature type="chain" id="PRO_5007589196" evidence="16">
    <location>
        <begin position="22"/>
        <end position="624"/>
    </location>
</feature>
<evidence type="ECO:0000256" key="15">
    <source>
        <dbReference type="SAM" id="Phobius"/>
    </source>
</evidence>
<feature type="transmembrane region" description="Helical" evidence="15">
    <location>
        <begin position="258"/>
        <end position="280"/>
    </location>
</feature>
<dbReference type="GO" id="GO:0016020">
    <property type="term" value="C:membrane"/>
    <property type="evidence" value="ECO:0007669"/>
    <property type="project" value="UniProtKB-SubCell"/>
</dbReference>
<keyword evidence="18" id="KW-0418">Kinase</keyword>
<keyword evidence="18" id="KW-0675">Receptor</keyword>
<dbReference type="Gramene" id="C.cajan_21348.t">
    <property type="protein sequence ID" value="C.cajan_21348.t"/>
    <property type="gene ID" value="C.cajan_21348"/>
</dbReference>
<feature type="region of interest" description="Disordered" evidence="14">
    <location>
        <begin position="595"/>
        <end position="624"/>
    </location>
</feature>
<dbReference type="Gene3D" id="3.30.200.20">
    <property type="entry name" value="Phosphorylase Kinase, domain 1"/>
    <property type="match status" value="1"/>
</dbReference>
<proteinExistence type="inferred from homology"/>
<dbReference type="GO" id="GO:0004672">
    <property type="term" value="F:protein kinase activity"/>
    <property type="evidence" value="ECO:0007669"/>
    <property type="project" value="InterPro"/>
</dbReference>
<reference evidence="18 19" key="1">
    <citation type="journal article" date="2012" name="Nat. Biotechnol.">
        <title>Draft genome sequence of pigeonpea (Cajanus cajan), an orphan legume crop of resource-poor farmers.</title>
        <authorList>
            <person name="Varshney R.K."/>
            <person name="Chen W."/>
            <person name="Li Y."/>
            <person name="Bharti A.K."/>
            <person name="Saxena R.K."/>
            <person name="Schlueter J.A."/>
            <person name="Donoghue M.T."/>
            <person name="Azam S."/>
            <person name="Fan G."/>
            <person name="Whaley A.M."/>
            <person name="Farmer A.D."/>
            <person name="Sheridan J."/>
            <person name="Iwata A."/>
            <person name="Tuteja R."/>
            <person name="Penmetsa R.V."/>
            <person name="Wu W."/>
            <person name="Upadhyaya H.D."/>
            <person name="Yang S.P."/>
            <person name="Shah T."/>
            <person name="Saxena K.B."/>
            <person name="Michael T."/>
            <person name="McCombie W.R."/>
            <person name="Yang B."/>
            <person name="Zhang G."/>
            <person name="Yang H."/>
            <person name="Wang J."/>
            <person name="Spillane C."/>
            <person name="Cook D.R."/>
            <person name="May G.D."/>
            <person name="Xu X."/>
            <person name="Jackson S.A."/>
        </authorList>
    </citation>
    <scope>NUCLEOTIDE SEQUENCE [LARGE SCALE GENOMIC DNA]</scope>
    <source>
        <strain evidence="19">cv. Asha</strain>
    </source>
</reference>
<dbReference type="PANTHER" id="PTHR48007:SF39">
    <property type="entry name" value="PROTEIN KINASE DOMAIN-CONTAINING PROTEIN"/>
    <property type="match status" value="1"/>
</dbReference>
<evidence type="ECO:0000256" key="12">
    <source>
        <dbReference type="ARBA" id="ARBA00023157"/>
    </source>
</evidence>
<dbReference type="SUPFAM" id="SSF52058">
    <property type="entry name" value="L domain-like"/>
    <property type="match status" value="1"/>
</dbReference>
<evidence type="ECO:0000256" key="7">
    <source>
        <dbReference type="ARBA" id="ARBA00022729"/>
    </source>
</evidence>
<protein>
    <submittedName>
        <fullName evidence="18">Inactive receptor kinase At5g67200 family</fullName>
    </submittedName>
</protein>
<sequence>MERSYVFVFVFVSLLFQAATSQDDSRALLALKSSIDVHHKLPWRQGSDVCTWQGVRDCFNGRVRKLVLENCNLTGALDSKILNRLDQLRVLSFKGNSLSGEIPNLSKLINLKSIFLNGNNFSGEFPASVALLHRVKVIVLSENHLSGEIPASLLNLRRLYVLYLQDNAFTGTIPGFNQTSLRYLNVSNNRLSGEIPVTSALIRFNASSFSGNLGLCGEQIQEACRNGNVSLPPSISPSYPMIPLTTRRTSKSSKSWKIIGGSVGGVVLVALCVVLAWAICAKRRGRVGVFAWEGEGLGKLVFCGGGDREMSYSLEDLLKASAETLGRGIMGSTYKAVMESGFIVTVKRLKDARYPGLEEFRTHIQVLGRLTHPNLVPLRAYFQAKEERLLVYDYFPNGSLFSLIHGSKTSGGGKPLHWTSCLKIAEDLATGLLYIHQNPGLTHGNLKSSNVLLGSDFESCLTDYGLTVFLNPDTMDEPSATSLFYRAPECRNFLRSQTQPADVYSFGVLLLELLTGKTPFQDLVQTYGSDIPRWVRSVREEETESGDDPASGNEASEEKLQALLNIAMACVSLVPENRPTMRDVLKMIRDARGEAHVSSNSSDHSPGRWSDTVQSFPREEHQSI</sequence>
<dbReference type="InterPro" id="IPR013210">
    <property type="entry name" value="LRR_N_plant-typ"/>
</dbReference>
<dbReference type="InterPro" id="IPR011009">
    <property type="entry name" value="Kinase-like_dom_sf"/>
</dbReference>
<feature type="signal peptide" evidence="16">
    <location>
        <begin position="1"/>
        <end position="21"/>
    </location>
</feature>
<dbReference type="Gene3D" id="3.80.10.10">
    <property type="entry name" value="Ribonuclease Inhibitor"/>
    <property type="match status" value="2"/>
</dbReference>
<name>A0A151TMV8_CAJCA</name>
<gene>
    <name evidence="18" type="ORF">KK1_021980</name>
</gene>
<evidence type="ECO:0000313" key="19">
    <source>
        <dbReference type="Proteomes" id="UP000075243"/>
    </source>
</evidence>
<keyword evidence="19" id="KW-1185">Reference proteome</keyword>
<evidence type="ECO:0000256" key="14">
    <source>
        <dbReference type="SAM" id="MobiDB-lite"/>
    </source>
</evidence>
<organism evidence="18 19">
    <name type="scientific">Cajanus cajan</name>
    <name type="common">Pigeon pea</name>
    <name type="synonym">Cajanus indicus</name>
    <dbReference type="NCBI Taxonomy" id="3821"/>
    <lineage>
        <taxon>Eukaryota</taxon>
        <taxon>Viridiplantae</taxon>
        <taxon>Streptophyta</taxon>
        <taxon>Embryophyta</taxon>
        <taxon>Tracheophyta</taxon>
        <taxon>Spermatophyta</taxon>
        <taxon>Magnoliopsida</taxon>
        <taxon>eudicotyledons</taxon>
        <taxon>Gunneridae</taxon>
        <taxon>Pentapetalae</taxon>
        <taxon>rosids</taxon>
        <taxon>fabids</taxon>
        <taxon>Fabales</taxon>
        <taxon>Fabaceae</taxon>
        <taxon>Papilionoideae</taxon>
        <taxon>50 kb inversion clade</taxon>
        <taxon>NPAAA clade</taxon>
        <taxon>indigoferoid/millettioid clade</taxon>
        <taxon>Phaseoleae</taxon>
        <taxon>Cajanus</taxon>
    </lineage>
</organism>
<keyword evidence="7 16" id="KW-0732">Signal</keyword>
<keyword evidence="3" id="KW-0134">Cell wall</keyword>
<evidence type="ECO:0000256" key="6">
    <source>
        <dbReference type="ARBA" id="ARBA00022692"/>
    </source>
</evidence>
<dbReference type="InterPro" id="IPR046959">
    <property type="entry name" value="PRK1-6/SRF4-like"/>
</dbReference>
<accession>A0A151TMV8</accession>
<dbReference type="InterPro" id="IPR000719">
    <property type="entry name" value="Prot_kinase_dom"/>
</dbReference>
<dbReference type="AlphaFoldDB" id="A0A151TMV8"/>
<dbReference type="Gene3D" id="1.10.510.10">
    <property type="entry name" value="Transferase(Phosphotransferase) domain 1"/>
    <property type="match status" value="1"/>
</dbReference>
<feature type="domain" description="Protein kinase" evidence="17">
    <location>
        <begin position="319"/>
        <end position="597"/>
    </location>
</feature>
<dbReference type="Pfam" id="PF08263">
    <property type="entry name" value="LRRNT_2"/>
    <property type="match status" value="1"/>
</dbReference>